<accession>A0A6N4TJS4</accession>
<keyword evidence="1" id="KW-0472">Membrane</keyword>
<feature type="transmembrane region" description="Helical" evidence="1">
    <location>
        <begin position="198"/>
        <end position="215"/>
    </location>
</feature>
<keyword evidence="1" id="KW-1133">Transmembrane helix</keyword>
<feature type="transmembrane region" description="Helical" evidence="1">
    <location>
        <begin position="29"/>
        <end position="49"/>
    </location>
</feature>
<evidence type="ECO:0000313" key="3">
    <source>
        <dbReference type="Proteomes" id="UP000464754"/>
    </source>
</evidence>
<keyword evidence="1" id="KW-0812">Transmembrane</keyword>
<proteinExistence type="predicted"/>
<dbReference type="RefSeq" id="WP_163052318.1">
    <property type="nucleotide sequence ID" value="NZ_AP019695.1"/>
</dbReference>
<dbReference type="AlphaFoldDB" id="A0A6N4TJS4"/>
<dbReference type="Proteomes" id="UP000464754">
    <property type="component" value="Chromosome"/>
</dbReference>
<name>A0A6N4TJS4_9FIRM</name>
<feature type="transmembrane region" description="Helical" evidence="1">
    <location>
        <begin position="159"/>
        <end position="178"/>
    </location>
</feature>
<gene>
    <name evidence="2" type="ORF">Aargi30884_23690</name>
</gene>
<organism evidence="2 3">
    <name type="scientific">Amedibacterium intestinale</name>
    <dbReference type="NCBI Taxonomy" id="2583452"/>
    <lineage>
        <taxon>Bacteria</taxon>
        <taxon>Bacillati</taxon>
        <taxon>Bacillota</taxon>
        <taxon>Erysipelotrichia</taxon>
        <taxon>Erysipelotrichales</taxon>
        <taxon>Erysipelotrichaceae</taxon>
        <taxon>Amedibacterium</taxon>
    </lineage>
</organism>
<sequence length="235" mass="27162">MKIISLSFFDISKKAKIRHYFINKSSHRIVISAMFSLIINLFYALYHGILGIRTLSLWFLVMFVYYTILAVTRFSAVLCSYQNRTVYFLDTEYFVMKISRILLMMLSLILIAIIYISMSQNIVTKYNEITMITIATYTFTKITTAIVKAVKQKESHSPFLTVILNISYAEVAVSVLNLQRSMIATFGEMSSADIINRLTGAFVCFFVLFLGVSMLKKCKYRKENQYGKIKNYKSK</sequence>
<dbReference type="KEGG" id="aarg:Aargi30884_23690"/>
<feature type="transmembrane region" description="Helical" evidence="1">
    <location>
        <begin position="129"/>
        <end position="147"/>
    </location>
</feature>
<reference evidence="3" key="1">
    <citation type="submission" date="2019-05" db="EMBL/GenBank/DDBJ databases">
        <title>Complete genome sequencing of Absiella argi strain JCM 30884.</title>
        <authorList>
            <person name="Sakamoto M."/>
            <person name="Murakami T."/>
            <person name="Mori H."/>
        </authorList>
    </citation>
    <scope>NUCLEOTIDE SEQUENCE [LARGE SCALE GENOMIC DNA]</scope>
    <source>
        <strain evidence="3">JCM 30884</strain>
    </source>
</reference>
<evidence type="ECO:0000313" key="2">
    <source>
        <dbReference type="EMBL" id="BBK23466.1"/>
    </source>
</evidence>
<keyword evidence="3" id="KW-1185">Reference proteome</keyword>
<dbReference type="EMBL" id="AP019695">
    <property type="protein sequence ID" value="BBK23466.1"/>
    <property type="molecule type" value="Genomic_DNA"/>
</dbReference>
<protein>
    <submittedName>
        <fullName evidence="2">Uncharacterized protein</fullName>
    </submittedName>
</protein>
<feature type="transmembrane region" description="Helical" evidence="1">
    <location>
        <begin position="55"/>
        <end position="81"/>
    </location>
</feature>
<evidence type="ECO:0000256" key="1">
    <source>
        <dbReference type="SAM" id="Phobius"/>
    </source>
</evidence>
<feature type="transmembrane region" description="Helical" evidence="1">
    <location>
        <begin position="101"/>
        <end position="123"/>
    </location>
</feature>